<sequence>DIQYILSGGAQHESSPKEYSKAFHVREDIFSKYVRTSIGKDSFFIIVSLGRPVARGEITLSSNDPYKEPIIDPNYLTNNEDIIRMIEAVKKAVNLAENTTPFRKIGSRLTDTPFPGCEHVPHRSDAYFECYIRSLSLTLHHIVGTASMGRPDSPHAVVDTELRVIGTKGLRVMDASIMPIVPVTNTQAPC</sequence>
<feature type="non-terminal residue" evidence="2">
    <location>
        <position position="1"/>
    </location>
</feature>
<dbReference type="InterPro" id="IPR007867">
    <property type="entry name" value="GMC_OxRtase_C"/>
</dbReference>
<dbReference type="OrthoDB" id="269227at2759"/>
<protein>
    <recommendedName>
        <fullName evidence="1">Glucose-methanol-choline oxidoreductase C-terminal domain-containing protein</fullName>
    </recommendedName>
</protein>
<dbReference type="EMBL" id="CAJVCH010546926">
    <property type="protein sequence ID" value="CAG7828275.1"/>
    <property type="molecule type" value="Genomic_DNA"/>
</dbReference>
<feature type="domain" description="Glucose-methanol-choline oxidoreductase C-terminal" evidence="1">
    <location>
        <begin position="52"/>
        <end position="189"/>
    </location>
</feature>
<dbReference type="Pfam" id="PF05199">
    <property type="entry name" value="GMC_oxred_C"/>
    <property type="match status" value="1"/>
</dbReference>
<dbReference type="PANTHER" id="PTHR11552">
    <property type="entry name" value="GLUCOSE-METHANOL-CHOLINE GMC OXIDOREDUCTASE"/>
    <property type="match status" value="1"/>
</dbReference>
<dbReference type="InterPro" id="IPR012132">
    <property type="entry name" value="GMC_OxRdtase"/>
</dbReference>
<keyword evidence="3" id="KW-1185">Reference proteome</keyword>
<dbReference type="GO" id="GO:0050660">
    <property type="term" value="F:flavin adenine dinucleotide binding"/>
    <property type="evidence" value="ECO:0007669"/>
    <property type="project" value="InterPro"/>
</dbReference>
<evidence type="ECO:0000259" key="1">
    <source>
        <dbReference type="Pfam" id="PF05199"/>
    </source>
</evidence>
<reference evidence="2" key="1">
    <citation type="submission" date="2021-06" db="EMBL/GenBank/DDBJ databases">
        <authorList>
            <person name="Hodson N. C."/>
            <person name="Mongue J. A."/>
            <person name="Jaron S. K."/>
        </authorList>
    </citation>
    <scope>NUCLEOTIDE SEQUENCE</scope>
</reference>
<dbReference type="PANTHER" id="PTHR11552:SF147">
    <property type="entry name" value="CHOLINE DEHYDROGENASE, MITOCHONDRIAL"/>
    <property type="match status" value="1"/>
</dbReference>
<comment type="caution">
    <text evidence="2">The sequence shown here is derived from an EMBL/GenBank/DDBJ whole genome shotgun (WGS) entry which is preliminary data.</text>
</comment>
<dbReference type="AlphaFoldDB" id="A0A8J2LUF6"/>
<gene>
    <name evidence="2" type="ORF">AFUS01_LOCUS38215</name>
</gene>
<feature type="non-terminal residue" evidence="2">
    <location>
        <position position="190"/>
    </location>
</feature>
<name>A0A8J2LUF6_9HEXA</name>
<accession>A0A8J2LUF6</accession>
<evidence type="ECO:0000313" key="2">
    <source>
        <dbReference type="EMBL" id="CAG7828275.1"/>
    </source>
</evidence>
<proteinExistence type="predicted"/>
<organism evidence="2 3">
    <name type="scientific">Allacma fusca</name>
    <dbReference type="NCBI Taxonomy" id="39272"/>
    <lineage>
        <taxon>Eukaryota</taxon>
        <taxon>Metazoa</taxon>
        <taxon>Ecdysozoa</taxon>
        <taxon>Arthropoda</taxon>
        <taxon>Hexapoda</taxon>
        <taxon>Collembola</taxon>
        <taxon>Symphypleona</taxon>
        <taxon>Sminthuridae</taxon>
        <taxon>Allacma</taxon>
    </lineage>
</organism>
<dbReference type="Proteomes" id="UP000708208">
    <property type="component" value="Unassembled WGS sequence"/>
</dbReference>
<evidence type="ECO:0000313" key="3">
    <source>
        <dbReference type="Proteomes" id="UP000708208"/>
    </source>
</evidence>
<dbReference type="GO" id="GO:0016614">
    <property type="term" value="F:oxidoreductase activity, acting on CH-OH group of donors"/>
    <property type="evidence" value="ECO:0007669"/>
    <property type="project" value="InterPro"/>
</dbReference>